<evidence type="ECO:0000313" key="6">
    <source>
        <dbReference type="Proteomes" id="UP000015106"/>
    </source>
</evidence>
<dbReference type="Pfam" id="PF00657">
    <property type="entry name" value="Lipase_GDSL"/>
    <property type="match status" value="1"/>
</dbReference>
<dbReference type="InterPro" id="IPR036514">
    <property type="entry name" value="SGNH_hydro_sf"/>
</dbReference>
<dbReference type="Gene3D" id="3.40.50.1110">
    <property type="entry name" value="SGNH hydrolase"/>
    <property type="match status" value="1"/>
</dbReference>
<comment type="similarity">
    <text evidence="1">Belongs to the 'GDSL' lipolytic enzyme family.</text>
</comment>
<dbReference type="EnsemblPlants" id="TuG1812G0500004800.01.T01">
    <property type="protein sequence ID" value="TuG1812G0500004800.01.T01"/>
    <property type="gene ID" value="TuG1812G0500004800.01"/>
</dbReference>
<evidence type="ECO:0008006" key="7">
    <source>
        <dbReference type="Google" id="ProtNLM"/>
    </source>
</evidence>
<feature type="signal peptide" evidence="4">
    <location>
        <begin position="1"/>
        <end position="22"/>
    </location>
</feature>
<evidence type="ECO:0000256" key="3">
    <source>
        <dbReference type="ARBA" id="ARBA00022963"/>
    </source>
</evidence>
<evidence type="ECO:0000256" key="2">
    <source>
        <dbReference type="ARBA" id="ARBA00022801"/>
    </source>
</evidence>
<dbReference type="GO" id="GO:0016788">
    <property type="term" value="F:hydrolase activity, acting on ester bonds"/>
    <property type="evidence" value="ECO:0007669"/>
    <property type="project" value="InterPro"/>
</dbReference>
<dbReference type="InterPro" id="IPR001087">
    <property type="entry name" value="GDSL"/>
</dbReference>
<proteinExistence type="inferred from homology"/>
<keyword evidence="3" id="KW-0442">Lipid degradation</keyword>
<feature type="chain" id="PRO_5035949767" description="GDSL esterase/lipase" evidence="4">
    <location>
        <begin position="23"/>
        <end position="167"/>
    </location>
</feature>
<reference evidence="5" key="2">
    <citation type="submission" date="2018-03" db="EMBL/GenBank/DDBJ databases">
        <title>The Triticum urartu genome reveals the dynamic nature of wheat genome evolution.</title>
        <authorList>
            <person name="Ling H."/>
            <person name="Ma B."/>
            <person name="Shi X."/>
            <person name="Liu H."/>
            <person name="Dong L."/>
            <person name="Sun H."/>
            <person name="Cao Y."/>
            <person name="Gao Q."/>
            <person name="Zheng S."/>
            <person name="Li Y."/>
            <person name="Yu Y."/>
            <person name="Du H."/>
            <person name="Qi M."/>
            <person name="Li Y."/>
            <person name="Yu H."/>
            <person name="Cui Y."/>
            <person name="Wang N."/>
            <person name="Chen C."/>
            <person name="Wu H."/>
            <person name="Zhao Y."/>
            <person name="Zhang J."/>
            <person name="Li Y."/>
            <person name="Zhou W."/>
            <person name="Zhang B."/>
            <person name="Hu W."/>
            <person name="Eijk M."/>
            <person name="Tang J."/>
            <person name="Witsenboer H."/>
            <person name="Zhao S."/>
            <person name="Li Z."/>
            <person name="Zhang A."/>
            <person name="Wang D."/>
            <person name="Liang C."/>
        </authorList>
    </citation>
    <scope>NUCLEOTIDE SEQUENCE [LARGE SCALE GENOMIC DNA]</scope>
    <source>
        <strain evidence="5">cv. G1812</strain>
    </source>
</reference>
<organism evidence="5 6">
    <name type="scientific">Triticum urartu</name>
    <name type="common">Red wild einkorn</name>
    <name type="synonym">Crithodium urartu</name>
    <dbReference type="NCBI Taxonomy" id="4572"/>
    <lineage>
        <taxon>Eukaryota</taxon>
        <taxon>Viridiplantae</taxon>
        <taxon>Streptophyta</taxon>
        <taxon>Embryophyta</taxon>
        <taxon>Tracheophyta</taxon>
        <taxon>Spermatophyta</taxon>
        <taxon>Magnoliopsida</taxon>
        <taxon>Liliopsida</taxon>
        <taxon>Poales</taxon>
        <taxon>Poaceae</taxon>
        <taxon>BOP clade</taxon>
        <taxon>Pooideae</taxon>
        <taxon>Triticodae</taxon>
        <taxon>Triticeae</taxon>
        <taxon>Triticinae</taxon>
        <taxon>Triticum</taxon>
    </lineage>
</organism>
<reference evidence="6" key="1">
    <citation type="journal article" date="2013" name="Nature">
        <title>Draft genome of the wheat A-genome progenitor Triticum urartu.</title>
        <authorList>
            <person name="Ling H.Q."/>
            <person name="Zhao S."/>
            <person name="Liu D."/>
            <person name="Wang J."/>
            <person name="Sun H."/>
            <person name="Zhang C."/>
            <person name="Fan H."/>
            <person name="Li D."/>
            <person name="Dong L."/>
            <person name="Tao Y."/>
            <person name="Gao C."/>
            <person name="Wu H."/>
            <person name="Li Y."/>
            <person name="Cui Y."/>
            <person name="Guo X."/>
            <person name="Zheng S."/>
            <person name="Wang B."/>
            <person name="Yu K."/>
            <person name="Liang Q."/>
            <person name="Yang W."/>
            <person name="Lou X."/>
            <person name="Chen J."/>
            <person name="Feng M."/>
            <person name="Jian J."/>
            <person name="Zhang X."/>
            <person name="Luo G."/>
            <person name="Jiang Y."/>
            <person name="Liu J."/>
            <person name="Wang Z."/>
            <person name="Sha Y."/>
            <person name="Zhang B."/>
            <person name="Wu H."/>
            <person name="Tang D."/>
            <person name="Shen Q."/>
            <person name="Xue P."/>
            <person name="Zou S."/>
            <person name="Wang X."/>
            <person name="Liu X."/>
            <person name="Wang F."/>
            <person name="Yang Y."/>
            <person name="An X."/>
            <person name="Dong Z."/>
            <person name="Zhang K."/>
            <person name="Zhang X."/>
            <person name="Luo M.C."/>
            <person name="Dvorak J."/>
            <person name="Tong Y."/>
            <person name="Wang J."/>
            <person name="Yang H."/>
            <person name="Li Z."/>
            <person name="Wang D."/>
            <person name="Zhang A."/>
            <person name="Wang J."/>
        </authorList>
    </citation>
    <scope>NUCLEOTIDE SEQUENCE</scope>
    <source>
        <strain evidence="6">cv. G1812</strain>
    </source>
</reference>
<dbReference type="PANTHER" id="PTHR45648">
    <property type="entry name" value="GDSL LIPASE/ACYLHYDROLASE FAMILY PROTEIN (AFU_ORTHOLOGUE AFUA_4G14700)"/>
    <property type="match status" value="1"/>
</dbReference>
<name>A0A8R7QKB1_TRIUA</name>
<protein>
    <recommendedName>
        <fullName evidence="7">GDSL esterase/lipase</fullName>
    </recommendedName>
</protein>
<evidence type="ECO:0000256" key="4">
    <source>
        <dbReference type="SAM" id="SignalP"/>
    </source>
</evidence>
<keyword evidence="3" id="KW-0443">Lipid metabolism</keyword>
<evidence type="ECO:0000256" key="1">
    <source>
        <dbReference type="ARBA" id="ARBA00008668"/>
    </source>
</evidence>
<dbReference type="PANTHER" id="PTHR45648:SF106">
    <property type="entry name" value="ANTHER-SPECIFIC PROLINE-RICH PROTEIN APG"/>
    <property type="match status" value="1"/>
</dbReference>
<evidence type="ECO:0000313" key="5">
    <source>
        <dbReference type="EnsemblPlants" id="TuG1812G0500004800.01.T01"/>
    </source>
</evidence>
<dbReference type="AlphaFoldDB" id="A0A8R7QKB1"/>
<keyword evidence="4" id="KW-0732">Signal</keyword>
<dbReference type="InterPro" id="IPR051058">
    <property type="entry name" value="GDSL_Est/Lipase"/>
</dbReference>
<dbReference type="GO" id="GO:0016042">
    <property type="term" value="P:lipid catabolic process"/>
    <property type="evidence" value="ECO:0007669"/>
    <property type="project" value="UniProtKB-KW"/>
</dbReference>
<dbReference type="Proteomes" id="UP000015106">
    <property type="component" value="Chromosome 5"/>
</dbReference>
<keyword evidence="6" id="KW-1185">Reference proteome</keyword>
<keyword evidence="2" id="KW-0378">Hydrolase</keyword>
<dbReference type="Gramene" id="TuG1812G0500004800.01.T01">
    <property type="protein sequence ID" value="TuG1812G0500004800.01.T01"/>
    <property type="gene ID" value="TuG1812G0500004800.01"/>
</dbReference>
<accession>A0A8R7QKB1</accession>
<sequence length="167" mass="17276">MMGASVVACCSLFIMALMAAAAAPGFVPALYVFGDSLADVGNNNHMLTLIKADFTHNGMDYPGRKATGRFSNGKNSANFLTDKFGLATSPPYLALSSSSNANYVNGDNFASDGAGVSIATNENKCITLDKQIEHYSGVYSSLSLAASGRPRLRATLPGPSLPSPSAA</sequence>
<reference evidence="5" key="3">
    <citation type="submission" date="2022-06" db="UniProtKB">
        <authorList>
            <consortium name="EnsemblPlants"/>
        </authorList>
    </citation>
    <scope>IDENTIFICATION</scope>
</reference>